<dbReference type="CDD" id="cd19481">
    <property type="entry name" value="RecA-like_protease"/>
    <property type="match status" value="1"/>
</dbReference>
<feature type="domain" description="AAA+ ATPase" evidence="5">
    <location>
        <begin position="139"/>
        <end position="271"/>
    </location>
</feature>
<name>A0A2W5MZT9_ANCNO</name>
<protein>
    <submittedName>
        <fullName evidence="6">AAA family ATPase</fullName>
    </submittedName>
</protein>
<dbReference type="Pfam" id="PF00004">
    <property type="entry name" value="AAA"/>
    <property type="match status" value="1"/>
</dbReference>
<dbReference type="AlphaFoldDB" id="A0A2W5MZT9"/>
<dbReference type="SMART" id="SM00382">
    <property type="entry name" value="AAA"/>
    <property type="match status" value="1"/>
</dbReference>
<proteinExistence type="inferred from homology"/>
<dbReference type="Proteomes" id="UP000249577">
    <property type="component" value="Unassembled WGS sequence"/>
</dbReference>
<dbReference type="InterPro" id="IPR027417">
    <property type="entry name" value="P-loop_NTPase"/>
</dbReference>
<evidence type="ECO:0000259" key="5">
    <source>
        <dbReference type="SMART" id="SM00382"/>
    </source>
</evidence>
<dbReference type="InterPro" id="IPR003959">
    <property type="entry name" value="ATPase_AAA_core"/>
</dbReference>
<dbReference type="Gene3D" id="1.10.8.60">
    <property type="match status" value="1"/>
</dbReference>
<comment type="similarity">
    <text evidence="1">Belongs to the AAA ATPase family.</text>
</comment>
<evidence type="ECO:0000313" key="6">
    <source>
        <dbReference type="EMBL" id="PZQ19290.1"/>
    </source>
</evidence>
<dbReference type="EMBL" id="QFPN01000001">
    <property type="protein sequence ID" value="PZQ19290.1"/>
    <property type="molecule type" value="Genomic_DNA"/>
</dbReference>
<comment type="caution">
    <text evidence="6">The sequence shown here is derived from an EMBL/GenBank/DDBJ whole genome shotgun (WGS) entry which is preliminary data.</text>
</comment>
<dbReference type="InterPro" id="IPR050221">
    <property type="entry name" value="26S_Proteasome_ATPase"/>
</dbReference>
<dbReference type="InterPro" id="IPR003593">
    <property type="entry name" value="AAA+_ATPase"/>
</dbReference>
<organism evidence="6 7">
    <name type="scientific">Ancylobacter novellus</name>
    <name type="common">Thiobacillus novellus</name>
    <dbReference type="NCBI Taxonomy" id="921"/>
    <lineage>
        <taxon>Bacteria</taxon>
        <taxon>Pseudomonadati</taxon>
        <taxon>Pseudomonadota</taxon>
        <taxon>Alphaproteobacteria</taxon>
        <taxon>Hyphomicrobiales</taxon>
        <taxon>Xanthobacteraceae</taxon>
        <taxon>Ancylobacter</taxon>
    </lineage>
</organism>
<evidence type="ECO:0000313" key="7">
    <source>
        <dbReference type="Proteomes" id="UP000249577"/>
    </source>
</evidence>
<evidence type="ECO:0000256" key="1">
    <source>
        <dbReference type="ARBA" id="ARBA00006914"/>
    </source>
</evidence>
<dbReference type="GO" id="GO:0016887">
    <property type="term" value="F:ATP hydrolysis activity"/>
    <property type="evidence" value="ECO:0007669"/>
    <property type="project" value="InterPro"/>
</dbReference>
<gene>
    <name evidence="6" type="ORF">DI565_02630</name>
</gene>
<sequence length="401" mass="44091">MEHFDIILALSRAAISGGDPRVEHQVRRLSAALAATAPDQAEKVARLLNRGERRQSVAPMSLEQMRGQSQRPVLPGERLSKNTPLPHDRETGTPLARIIFPDGDDEELPILSEVLQDALTDLIGEWGRTSELSALGVQPNLRCLLYGRPGVGKTMVARFIGKQLELPVVEARLDGLMSSFLGTTARNIGALFDFVDRYQCVLFLDEFDAIAKARDDSQEVGEIKRVVNSLLQSLDARGRKGFTLAATNHDHLLDQAIWRRFDARINLPLPDAPARRCLLERFLAPLTTGEPDMRMLVWMTEGMSGADLQTMIAGGKRFIVMKEVTNGPSSRRRGLLAALRRQATLSGQLFAAERLKLLLGPDDELASALANDGGLTQREAGLLVGISQSTVSRRRRAHVDG</sequence>
<feature type="region of interest" description="Disordered" evidence="4">
    <location>
        <begin position="55"/>
        <end position="92"/>
    </location>
</feature>
<keyword evidence="3" id="KW-0067">ATP-binding</keyword>
<evidence type="ECO:0000256" key="3">
    <source>
        <dbReference type="ARBA" id="ARBA00022840"/>
    </source>
</evidence>
<dbReference type="GO" id="GO:0005524">
    <property type="term" value="F:ATP binding"/>
    <property type="evidence" value="ECO:0007669"/>
    <property type="project" value="UniProtKB-KW"/>
</dbReference>
<reference evidence="6 7" key="1">
    <citation type="submission" date="2017-08" db="EMBL/GenBank/DDBJ databases">
        <title>Infants hospitalized years apart are colonized by the same room-sourced microbial strains.</title>
        <authorList>
            <person name="Brooks B."/>
            <person name="Olm M.R."/>
            <person name="Firek B.A."/>
            <person name="Baker R."/>
            <person name="Thomas B.C."/>
            <person name="Morowitz M.J."/>
            <person name="Banfield J.F."/>
        </authorList>
    </citation>
    <scope>NUCLEOTIDE SEQUENCE [LARGE SCALE GENOMIC DNA]</scope>
    <source>
        <strain evidence="6">S2_005_003_R2_43</strain>
    </source>
</reference>
<dbReference type="Gene3D" id="3.40.50.300">
    <property type="entry name" value="P-loop containing nucleotide triphosphate hydrolases"/>
    <property type="match status" value="1"/>
</dbReference>
<evidence type="ECO:0000256" key="4">
    <source>
        <dbReference type="SAM" id="MobiDB-lite"/>
    </source>
</evidence>
<evidence type="ECO:0000256" key="2">
    <source>
        <dbReference type="ARBA" id="ARBA00022741"/>
    </source>
</evidence>
<keyword evidence="2" id="KW-0547">Nucleotide-binding</keyword>
<dbReference type="PANTHER" id="PTHR23073">
    <property type="entry name" value="26S PROTEASOME REGULATORY SUBUNIT"/>
    <property type="match status" value="1"/>
</dbReference>
<accession>A0A2W5MZT9</accession>
<dbReference type="SUPFAM" id="SSF52540">
    <property type="entry name" value="P-loop containing nucleoside triphosphate hydrolases"/>
    <property type="match status" value="1"/>
</dbReference>